<organism evidence="2 3">
    <name type="scientific">Alteromonas genovensis</name>
    <dbReference type="NCBI Taxonomy" id="471225"/>
    <lineage>
        <taxon>Bacteria</taxon>
        <taxon>Pseudomonadati</taxon>
        <taxon>Pseudomonadota</taxon>
        <taxon>Gammaproteobacteria</taxon>
        <taxon>Alteromonadales</taxon>
        <taxon>Alteromonadaceae</taxon>
        <taxon>Alteromonas/Salinimonas group</taxon>
        <taxon>Alteromonas</taxon>
    </lineage>
</organism>
<dbReference type="Gene3D" id="3.40.50.1820">
    <property type="entry name" value="alpha/beta hydrolase"/>
    <property type="match status" value="1"/>
</dbReference>
<feature type="domain" description="Serine aminopeptidase S33" evidence="1">
    <location>
        <begin position="49"/>
        <end position="305"/>
    </location>
</feature>
<keyword evidence="2" id="KW-0378">Hydrolase</keyword>
<dbReference type="SUPFAM" id="SSF53474">
    <property type="entry name" value="alpha/beta-Hydrolases"/>
    <property type="match status" value="1"/>
</dbReference>
<evidence type="ECO:0000259" key="1">
    <source>
        <dbReference type="Pfam" id="PF12146"/>
    </source>
</evidence>
<dbReference type="Pfam" id="PF12146">
    <property type="entry name" value="Hydrolase_4"/>
    <property type="match status" value="1"/>
</dbReference>
<dbReference type="EMBL" id="JAAAWO010000009">
    <property type="protein sequence ID" value="NDW16338.1"/>
    <property type="molecule type" value="Genomic_DNA"/>
</dbReference>
<dbReference type="PANTHER" id="PTHR11614">
    <property type="entry name" value="PHOSPHOLIPASE-RELATED"/>
    <property type="match status" value="1"/>
</dbReference>
<dbReference type="Proteomes" id="UP000471381">
    <property type="component" value="Unassembled WGS sequence"/>
</dbReference>
<dbReference type="InterPro" id="IPR029058">
    <property type="entry name" value="AB_hydrolase_fold"/>
</dbReference>
<reference evidence="2 3" key="1">
    <citation type="submission" date="2020-01" db="EMBL/GenBank/DDBJ databases">
        <title>Genomes of bacteria type strains.</title>
        <authorList>
            <person name="Chen J."/>
            <person name="Zhu S."/>
            <person name="Yang J."/>
        </authorList>
    </citation>
    <scope>NUCLEOTIDE SEQUENCE [LARGE SCALE GENOMIC DNA]</scope>
    <source>
        <strain evidence="2 3">LMG 24078</strain>
    </source>
</reference>
<dbReference type="InterPro" id="IPR022742">
    <property type="entry name" value="Hydrolase_4"/>
</dbReference>
<protein>
    <submittedName>
        <fullName evidence="2">Alpha/beta fold hydrolase</fullName>
    </submittedName>
</protein>
<comment type="caution">
    <text evidence="2">The sequence shown here is derived from an EMBL/GenBank/DDBJ whole genome shotgun (WGS) entry which is preliminary data.</text>
</comment>
<sequence>MEWTFTSENDLATTFATAINPFWQEHVTEGAFKGQEGFSVRYAFCIPKNPRSTVVISSGRIESYLKYKELIFDLYQNGFAVFILDHRGQGLSDRLTHDPQHGYVSSFDDYVDDLITFVKEIVKPKQCGELQLVCHSMGGAIGALTLLRVPTLFDKAVLASPMFGIKPALPDWVANGLIRTGLAVNRMRKQQSGYFFGQTPYIAFPYSLNKLTHSKSRYALFRSLYDEEQEIQLGGVTTEWLAAAHEAMHRIEDSARAVTTPMIIFSADGDSIIDNTRQRRVAKKMPNAELEVIPRAYHELFTESDSIREPVLNRLCDYLSS</sequence>
<dbReference type="InterPro" id="IPR051044">
    <property type="entry name" value="MAG_DAG_Lipase"/>
</dbReference>
<gene>
    <name evidence="2" type="ORF">GTQ48_12505</name>
</gene>
<dbReference type="GO" id="GO:0016787">
    <property type="term" value="F:hydrolase activity"/>
    <property type="evidence" value="ECO:0007669"/>
    <property type="project" value="UniProtKB-KW"/>
</dbReference>
<accession>A0A6N9TNW2</accession>
<proteinExistence type="predicted"/>
<evidence type="ECO:0000313" key="2">
    <source>
        <dbReference type="EMBL" id="NDW16338.1"/>
    </source>
</evidence>
<name>A0A6N9TNW2_9ALTE</name>
<evidence type="ECO:0000313" key="3">
    <source>
        <dbReference type="Proteomes" id="UP000471381"/>
    </source>
</evidence>
<keyword evidence="3" id="KW-1185">Reference proteome</keyword>
<dbReference type="RefSeq" id="WP_163106986.1">
    <property type="nucleotide sequence ID" value="NZ_JAAAWO010000009.1"/>
</dbReference>
<dbReference type="AlphaFoldDB" id="A0A6N9TNW2"/>